<evidence type="ECO:0000313" key="1">
    <source>
        <dbReference type="EMBL" id="TWJ15773.1"/>
    </source>
</evidence>
<keyword evidence="2" id="KW-1185">Reference proteome</keyword>
<accession>A0A562VCZ7</accession>
<dbReference type="EMBL" id="VLLL01000005">
    <property type="protein sequence ID" value="TWJ15773.1"/>
    <property type="molecule type" value="Genomic_DNA"/>
</dbReference>
<evidence type="ECO:0000313" key="2">
    <source>
        <dbReference type="Proteomes" id="UP000321617"/>
    </source>
</evidence>
<proteinExistence type="predicted"/>
<dbReference type="AlphaFoldDB" id="A0A562VCZ7"/>
<name>A0A562VCZ7_9ACTN</name>
<comment type="caution">
    <text evidence="1">The sequence shown here is derived from an EMBL/GenBank/DDBJ whole genome shotgun (WGS) entry which is preliminary data.</text>
</comment>
<dbReference type="Proteomes" id="UP000321617">
    <property type="component" value="Unassembled WGS sequence"/>
</dbReference>
<sequence length="233" mass="26029">MSASQTEFREHSHALNGEPVTVAEDGSVAGLSHKEYGEYHEALHGYNPHLVVDESDIPNQQAVTVGDRTVLYSTAGCRFEVQDRVFDGEVESYHEHTYLSVRGIQQGVMTALEVQSEVIAAYDDWAVCMSEASYPGLLDVGRFRQVIVDEVWNPIADRDPQPGTPLFEEAKAEEVAMAMVHIGCDEQVGLRQTHLDTVDRLTAEYLVSHETELFAWYEMLSTARERAGELLGR</sequence>
<gene>
    <name evidence="1" type="ORF">LX16_1487</name>
</gene>
<protein>
    <submittedName>
        <fullName evidence="1">Uncharacterized protein</fullName>
    </submittedName>
</protein>
<organism evidence="1 2">
    <name type="scientific">Stackebrandtia albiflava</name>
    <dbReference type="NCBI Taxonomy" id="406432"/>
    <lineage>
        <taxon>Bacteria</taxon>
        <taxon>Bacillati</taxon>
        <taxon>Actinomycetota</taxon>
        <taxon>Actinomycetes</taxon>
        <taxon>Glycomycetales</taxon>
        <taxon>Glycomycetaceae</taxon>
        <taxon>Stackebrandtia</taxon>
    </lineage>
</organism>
<reference evidence="1 2" key="1">
    <citation type="journal article" date="2013" name="Stand. Genomic Sci.">
        <title>Genomic Encyclopedia of Type Strains, Phase I: The one thousand microbial genomes (KMG-I) project.</title>
        <authorList>
            <person name="Kyrpides N.C."/>
            <person name="Woyke T."/>
            <person name="Eisen J.A."/>
            <person name="Garrity G."/>
            <person name="Lilburn T.G."/>
            <person name="Beck B.J."/>
            <person name="Whitman W.B."/>
            <person name="Hugenholtz P."/>
            <person name="Klenk H.P."/>
        </authorList>
    </citation>
    <scope>NUCLEOTIDE SEQUENCE [LARGE SCALE GENOMIC DNA]</scope>
    <source>
        <strain evidence="1 2">DSM 45044</strain>
    </source>
</reference>